<dbReference type="GO" id="GO:0004674">
    <property type="term" value="F:protein serine/threonine kinase activity"/>
    <property type="evidence" value="ECO:0007669"/>
    <property type="project" value="TreeGrafter"/>
</dbReference>
<dbReference type="PANTHER" id="PTHR44329">
    <property type="entry name" value="SERINE/THREONINE-PROTEIN KINASE TNNI3K-RELATED"/>
    <property type="match status" value="1"/>
</dbReference>
<reference evidence="7" key="1">
    <citation type="submission" date="2021-02" db="EMBL/GenBank/DDBJ databases">
        <title>First Annotated Genome of the Yellow-green Alga Tribonema minus.</title>
        <authorList>
            <person name="Mahan K.M."/>
        </authorList>
    </citation>
    <scope>NUCLEOTIDE SEQUENCE</scope>
    <source>
        <strain evidence="7">UTEX B ZZ1240</strain>
    </source>
</reference>
<dbReference type="OrthoDB" id="4062651at2759"/>
<name>A0A836CIE3_9STRA</name>
<evidence type="ECO:0000256" key="4">
    <source>
        <dbReference type="ARBA" id="ARBA00022840"/>
    </source>
</evidence>
<dbReference type="Pfam" id="PF07714">
    <property type="entry name" value="PK_Tyr_Ser-Thr"/>
    <property type="match status" value="1"/>
</dbReference>
<keyword evidence="2" id="KW-0547">Nucleotide-binding</keyword>
<dbReference type="Proteomes" id="UP000664859">
    <property type="component" value="Unassembled WGS sequence"/>
</dbReference>
<proteinExistence type="predicted"/>
<evidence type="ECO:0000256" key="1">
    <source>
        <dbReference type="ARBA" id="ARBA00022679"/>
    </source>
</evidence>
<dbReference type="PANTHER" id="PTHR44329:SF288">
    <property type="entry name" value="MITOGEN-ACTIVATED PROTEIN KINASE KINASE KINASE 20"/>
    <property type="match status" value="1"/>
</dbReference>
<dbReference type="InterPro" id="IPR001245">
    <property type="entry name" value="Ser-Thr/Tyr_kinase_cat_dom"/>
</dbReference>
<dbReference type="GO" id="GO:0005524">
    <property type="term" value="F:ATP binding"/>
    <property type="evidence" value="ECO:0007669"/>
    <property type="project" value="UniProtKB-KW"/>
</dbReference>
<keyword evidence="4" id="KW-0067">ATP-binding</keyword>
<comment type="caution">
    <text evidence="7">The sequence shown here is derived from an EMBL/GenBank/DDBJ whole genome shotgun (WGS) entry which is preliminary data.</text>
</comment>
<dbReference type="InterPro" id="IPR051681">
    <property type="entry name" value="Ser/Thr_Kinases-Pseudokinases"/>
</dbReference>
<evidence type="ECO:0000313" key="8">
    <source>
        <dbReference type="Proteomes" id="UP000664859"/>
    </source>
</evidence>
<keyword evidence="1" id="KW-0808">Transferase</keyword>
<sequence length="358" mass="36878">MKSLLRLRHPSVAFFYGTTPPPDLLLMTELLWGSLYTLLHKMGPLGAGAGGLEGPIALRVVRDICRGMAYIHSRNVLHRDISSSNVLLTGGVAELTALVASNSEEPVAKLCDFGLSRPLDAGLTAAAGNLFYCAPEVYRGEQATAKSDVYSYALVAWEAYSGKVPFNDQKTPQLAAYSACAKGVRPPIDASIPPGIAFLMQDCWNADGQQRPTAEVVLAALDDMHRARATRADIARQDSGANDSTGAPPDTSANPLDASAHSDAGSPVGSDFNFPSFRDDGGSAEDGAAAVAYLKPSAYEGFGKMAPSAWSFGRTASDLSRGDGGGSAAAAAAAAAAGDAGADAPPAKEGDADAANTV</sequence>
<dbReference type="InterPro" id="IPR011009">
    <property type="entry name" value="Kinase-like_dom_sf"/>
</dbReference>
<dbReference type="Gene3D" id="1.10.510.10">
    <property type="entry name" value="Transferase(Phosphotransferase) domain 1"/>
    <property type="match status" value="1"/>
</dbReference>
<evidence type="ECO:0000259" key="6">
    <source>
        <dbReference type="PROSITE" id="PS50011"/>
    </source>
</evidence>
<keyword evidence="3 7" id="KW-0418">Kinase</keyword>
<dbReference type="PROSITE" id="PS00109">
    <property type="entry name" value="PROTEIN_KINASE_TYR"/>
    <property type="match status" value="1"/>
</dbReference>
<dbReference type="InterPro" id="IPR008266">
    <property type="entry name" value="Tyr_kinase_AS"/>
</dbReference>
<evidence type="ECO:0000256" key="3">
    <source>
        <dbReference type="ARBA" id="ARBA00022777"/>
    </source>
</evidence>
<accession>A0A836CIE3</accession>
<dbReference type="PROSITE" id="PS50011">
    <property type="entry name" value="PROTEIN_KINASE_DOM"/>
    <property type="match status" value="1"/>
</dbReference>
<evidence type="ECO:0000313" key="7">
    <source>
        <dbReference type="EMBL" id="KAG5184751.1"/>
    </source>
</evidence>
<feature type="domain" description="Protein kinase" evidence="6">
    <location>
        <begin position="1"/>
        <end position="228"/>
    </location>
</feature>
<feature type="compositionally biased region" description="Low complexity" evidence="5">
    <location>
        <begin position="328"/>
        <end position="345"/>
    </location>
</feature>
<dbReference type="InterPro" id="IPR000719">
    <property type="entry name" value="Prot_kinase_dom"/>
</dbReference>
<keyword evidence="8" id="KW-1185">Reference proteome</keyword>
<organism evidence="7 8">
    <name type="scientific">Tribonema minus</name>
    <dbReference type="NCBI Taxonomy" id="303371"/>
    <lineage>
        <taxon>Eukaryota</taxon>
        <taxon>Sar</taxon>
        <taxon>Stramenopiles</taxon>
        <taxon>Ochrophyta</taxon>
        <taxon>PX clade</taxon>
        <taxon>Xanthophyceae</taxon>
        <taxon>Tribonematales</taxon>
        <taxon>Tribonemataceae</taxon>
        <taxon>Tribonema</taxon>
    </lineage>
</organism>
<feature type="region of interest" description="Disordered" evidence="5">
    <location>
        <begin position="231"/>
        <end position="280"/>
    </location>
</feature>
<evidence type="ECO:0000256" key="5">
    <source>
        <dbReference type="SAM" id="MobiDB-lite"/>
    </source>
</evidence>
<dbReference type="EMBL" id="JAFCMP010000153">
    <property type="protein sequence ID" value="KAG5184751.1"/>
    <property type="molecule type" value="Genomic_DNA"/>
</dbReference>
<evidence type="ECO:0000256" key="2">
    <source>
        <dbReference type="ARBA" id="ARBA00022741"/>
    </source>
</evidence>
<dbReference type="SUPFAM" id="SSF56112">
    <property type="entry name" value="Protein kinase-like (PK-like)"/>
    <property type="match status" value="1"/>
</dbReference>
<gene>
    <name evidence="7" type="ORF">JKP88DRAFT_314059</name>
</gene>
<protein>
    <submittedName>
        <fullName evidence="7">Kinase-like domain-containing protein</fullName>
    </submittedName>
</protein>
<feature type="region of interest" description="Disordered" evidence="5">
    <location>
        <begin position="314"/>
        <end position="358"/>
    </location>
</feature>
<dbReference type="AlphaFoldDB" id="A0A836CIE3"/>